<dbReference type="Gene3D" id="2.130.10.10">
    <property type="entry name" value="YVTN repeat-like/Quinoprotein amine dehydrogenase"/>
    <property type="match status" value="1"/>
</dbReference>
<feature type="domain" description="Pyrrolo-quinoline quinone repeat" evidence="1">
    <location>
        <begin position="276"/>
        <end position="431"/>
    </location>
</feature>
<evidence type="ECO:0000259" key="1">
    <source>
        <dbReference type="Pfam" id="PF13360"/>
    </source>
</evidence>
<gene>
    <name evidence="2" type="ORF">L0661_17530</name>
</gene>
<dbReference type="Pfam" id="PF13360">
    <property type="entry name" value="PQQ_2"/>
    <property type="match status" value="1"/>
</dbReference>
<comment type="caution">
    <text evidence="2">The sequence shown here is derived from an EMBL/GenBank/DDBJ whole genome shotgun (WGS) entry which is preliminary data.</text>
</comment>
<sequence length="432" mass="49177">MQWLIYLIIFSGLLACNPEKVSTQTDKDGVITRLPHVWKSSISEGPRSFGLHRGYIIDNRGILAVGMRKSAESSAKGEQYLLFKDLETGENIWKWDEFQFKTIGTLRQSINLYPGTMLLHDASTTYHINTMTGKTIWKSRNPEISLRPYPAFLKDKYYVPGVSIESQRRKRREPTIFACDVATGAVKELMMPKLKDEHAYVDPDSIYYRGSMLNIEACSRDGIDYLVVPFTEPGPKDLFNDTRGYFGLYNITDKRWVYERIAIRPDHGGASSSLKPLVHGDKVYLTSLTTVGCFELMTGKEVWRRNLSEMFTGFNDFILVGDKLLLNGDNATLYCVDANTGLPMWTQKASVLTSDLYHQDGIIYYIYTKFLLAVDLQTGKLLWDMPSPDIRLEGRDDSWFTGFVTGTPAKDGKKGRIFASTNYNVYCFEAEQ</sequence>
<dbReference type="InterPro" id="IPR011047">
    <property type="entry name" value="Quinoprotein_ADH-like_sf"/>
</dbReference>
<accession>A0A9X1U256</accession>
<name>A0A9X1U256_9BACT</name>
<dbReference type="SUPFAM" id="SSF50998">
    <property type="entry name" value="Quinoprotein alcohol dehydrogenase-like"/>
    <property type="match status" value="2"/>
</dbReference>
<organism evidence="2 3">
    <name type="scientific">Dyadobacter chenhuakuii</name>
    <dbReference type="NCBI Taxonomy" id="2909339"/>
    <lineage>
        <taxon>Bacteria</taxon>
        <taxon>Pseudomonadati</taxon>
        <taxon>Bacteroidota</taxon>
        <taxon>Cytophagia</taxon>
        <taxon>Cytophagales</taxon>
        <taxon>Spirosomataceae</taxon>
        <taxon>Dyadobacter</taxon>
    </lineage>
</organism>
<dbReference type="Proteomes" id="UP001139411">
    <property type="component" value="Unassembled WGS sequence"/>
</dbReference>
<dbReference type="RefSeq" id="WP_235178619.1">
    <property type="nucleotide sequence ID" value="NZ_JAKFFV010000010.1"/>
</dbReference>
<evidence type="ECO:0000313" key="2">
    <source>
        <dbReference type="EMBL" id="MCF2500126.1"/>
    </source>
</evidence>
<reference evidence="2" key="1">
    <citation type="submission" date="2022-01" db="EMBL/GenBank/DDBJ databases">
        <title>Novel species in genus Dyadobacter.</title>
        <authorList>
            <person name="Ma C."/>
        </authorList>
    </citation>
    <scope>NUCLEOTIDE SEQUENCE</scope>
    <source>
        <strain evidence="2">CY357</strain>
    </source>
</reference>
<protein>
    <submittedName>
        <fullName evidence="2">PQQ-binding-like beta-propeller repeat protein</fullName>
    </submittedName>
</protein>
<dbReference type="PANTHER" id="PTHR34512">
    <property type="entry name" value="CELL SURFACE PROTEIN"/>
    <property type="match status" value="1"/>
</dbReference>
<dbReference type="InterPro" id="IPR002372">
    <property type="entry name" value="PQQ_rpt_dom"/>
</dbReference>
<evidence type="ECO:0000313" key="3">
    <source>
        <dbReference type="Proteomes" id="UP001139411"/>
    </source>
</evidence>
<dbReference type="PANTHER" id="PTHR34512:SF30">
    <property type="entry name" value="OUTER MEMBRANE PROTEIN ASSEMBLY FACTOR BAMB"/>
    <property type="match status" value="1"/>
</dbReference>
<proteinExistence type="predicted"/>
<dbReference type="AlphaFoldDB" id="A0A9X1U256"/>
<dbReference type="InterPro" id="IPR015943">
    <property type="entry name" value="WD40/YVTN_repeat-like_dom_sf"/>
</dbReference>
<dbReference type="EMBL" id="JAKFFV010000010">
    <property type="protein sequence ID" value="MCF2500126.1"/>
    <property type="molecule type" value="Genomic_DNA"/>
</dbReference>